<proteinExistence type="predicted"/>
<accession>A0A6M3K548</accession>
<dbReference type="EMBL" id="MT142891">
    <property type="protein sequence ID" value="QJA90106.1"/>
    <property type="molecule type" value="Genomic_DNA"/>
</dbReference>
<protein>
    <submittedName>
        <fullName evidence="1">Putative polysaccharide deacetylase</fullName>
    </submittedName>
</protein>
<dbReference type="Gene3D" id="3.20.20.370">
    <property type="entry name" value="Glycoside hydrolase/deacetylase"/>
    <property type="match status" value="1"/>
</dbReference>
<evidence type="ECO:0000313" key="2">
    <source>
        <dbReference type="EMBL" id="QJA90106.1"/>
    </source>
</evidence>
<sequence>MKHISISKHDVMKILYRDDDANVYTDAYLFKKVHEQFLEKNIEHTAAVVMKDLWENHALFWYLATAPLLNIGLHGWEHKDYSVLNYEECYEDIKKSLEYWKENSIRMTGQCKEIKIFFAPWNKESSNIRRACQENKLRFCNIKKGKWENYYIKSLHWWYVAMSDDWKL</sequence>
<evidence type="ECO:0000313" key="1">
    <source>
        <dbReference type="EMBL" id="QJA76838.1"/>
    </source>
</evidence>
<reference evidence="1" key="1">
    <citation type="submission" date="2020-03" db="EMBL/GenBank/DDBJ databases">
        <title>The deep terrestrial virosphere.</title>
        <authorList>
            <person name="Holmfeldt K."/>
            <person name="Nilsson E."/>
            <person name="Simone D."/>
            <person name="Lopez-Fernandez M."/>
            <person name="Wu X."/>
            <person name="de Brujin I."/>
            <person name="Lundin D."/>
            <person name="Andersson A."/>
            <person name="Bertilsson S."/>
            <person name="Dopson M."/>
        </authorList>
    </citation>
    <scope>NUCLEOTIDE SEQUENCE</scope>
    <source>
        <strain evidence="1">MM415A01425</strain>
        <strain evidence="2">MM415B02443</strain>
    </source>
</reference>
<gene>
    <name evidence="1" type="ORF">MM415A01425_0004</name>
    <name evidence="2" type="ORF">MM415B02443_0004</name>
</gene>
<organism evidence="1">
    <name type="scientific">viral metagenome</name>
    <dbReference type="NCBI Taxonomy" id="1070528"/>
    <lineage>
        <taxon>unclassified sequences</taxon>
        <taxon>metagenomes</taxon>
        <taxon>organismal metagenomes</taxon>
    </lineage>
</organism>
<dbReference type="SUPFAM" id="SSF88713">
    <property type="entry name" value="Glycoside hydrolase/deacetylase"/>
    <property type="match status" value="1"/>
</dbReference>
<dbReference type="EMBL" id="MT142247">
    <property type="protein sequence ID" value="QJA76838.1"/>
    <property type="molecule type" value="Genomic_DNA"/>
</dbReference>
<dbReference type="AlphaFoldDB" id="A0A6M3K548"/>
<dbReference type="InterPro" id="IPR011330">
    <property type="entry name" value="Glyco_hydro/deAcase_b/a-brl"/>
</dbReference>
<dbReference type="GO" id="GO:0005975">
    <property type="term" value="P:carbohydrate metabolic process"/>
    <property type="evidence" value="ECO:0007669"/>
    <property type="project" value="InterPro"/>
</dbReference>
<name>A0A6M3K548_9ZZZZ</name>